<dbReference type="GO" id="GO:0003676">
    <property type="term" value="F:nucleic acid binding"/>
    <property type="evidence" value="ECO:0007669"/>
    <property type="project" value="InterPro"/>
</dbReference>
<accession>A0A0D0A4D9</accession>
<feature type="region of interest" description="Disordered" evidence="6">
    <location>
        <begin position="707"/>
        <end position="756"/>
    </location>
</feature>
<dbReference type="STRING" id="930992.A0A0D0A4D9"/>
<dbReference type="InParanoid" id="A0A0D0A4D9"/>
<name>A0A0D0A4D9_9AGAM</name>
<dbReference type="GO" id="GO:0005524">
    <property type="term" value="F:ATP binding"/>
    <property type="evidence" value="ECO:0007669"/>
    <property type="project" value="UniProtKB-KW"/>
</dbReference>
<dbReference type="SMART" id="SM00490">
    <property type="entry name" value="HELICc"/>
    <property type="match status" value="1"/>
</dbReference>
<comment type="similarity">
    <text evidence="1">Belongs to the helicase family. RecQ subfamily.</text>
</comment>
<dbReference type="EC" id="5.6.2.4" evidence="5"/>
<keyword evidence="10" id="KW-1185">Reference proteome</keyword>
<dbReference type="InterPro" id="IPR001650">
    <property type="entry name" value="Helicase_C-like"/>
</dbReference>
<reference evidence="9 10" key="1">
    <citation type="submission" date="2014-04" db="EMBL/GenBank/DDBJ databases">
        <authorList>
            <consortium name="DOE Joint Genome Institute"/>
            <person name="Kuo A."/>
            <person name="Ruytinx J."/>
            <person name="Rineau F."/>
            <person name="Colpaert J."/>
            <person name="Kohler A."/>
            <person name="Nagy L.G."/>
            <person name="Floudas D."/>
            <person name="Copeland A."/>
            <person name="Barry K.W."/>
            <person name="Cichocki N."/>
            <person name="Veneault-Fourrey C."/>
            <person name="LaButti K."/>
            <person name="Lindquist E.A."/>
            <person name="Lipzen A."/>
            <person name="Lundell T."/>
            <person name="Morin E."/>
            <person name="Murat C."/>
            <person name="Sun H."/>
            <person name="Tunlid A."/>
            <person name="Henrissat B."/>
            <person name="Grigoriev I.V."/>
            <person name="Hibbett D.S."/>
            <person name="Martin F."/>
            <person name="Nordberg H.P."/>
            <person name="Cantor M.N."/>
            <person name="Hua S.X."/>
        </authorList>
    </citation>
    <scope>NUCLEOTIDE SEQUENCE [LARGE SCALE GENOMIC DNA]</scope>
    <source>
        <strain evidence="9 10">UH-Slu-Lm8-n1</strain>
    </source>
</reference>
<dbReference type="InterPro" id="IPR011545">
    <property type="entry name" value="DEAD/DEAH_box_helicase_dom"/>
</dbReference>
<dbReference type="PROSITE" id="PS51194">
    <property type="entry name" value="HELICASE_CTER"/>
    <property type="match status" value="1"/>
</dbReference>
<feature type="compositionally biased region" description="Basic and acidic residues" evidence="6">
    <location>
        <begin position="727"/>
        <end position="756"/>
    </location>
</feature>
<dbReference type="Gene3D" id="3.40.50.300">
    <property type="entry name" value="P-loop containing nucleotide triphosphate hydrolases"/>
    <property type="match status" value="2"/>
</dbReference>
<evidence type="ECO:0000256" key="6">
    <source>
        <dbReference type="SAM" id="MobiDB-lite"/>
    </source>
</evidence>
<evidence type="ECO:0000256" key="3">
    <source>
        <dbReference type="ARBA" id="ARBA00022840"/>
    </source>
</evidence>
<dbReference type="InterPro" id="IPR027417">
    <property type="entry name" value="P-loop_NTPase"/>
</dbReference>
<evidence type="ECO:0000256" key="4">
    <source>
        <dbReference type="ARBA" id="ARBA00034617"/>
    </source>
</evidence>
<comment type="catalytic activity">
    <reaction evidence="4">
        <text>Couples ATP hydrolysis with the unwinding of duplex DNA by translocating in the 3'-5' direction.</text>
        <dbReference type="EC" id="5.6.2.4"/>
    </reaction>
</comment>
<dbReference type="SUPFAM" id="SSF52540">
    <property type="entry name" value="P-loop containing nucleoside triphosphate hydrolases"/>
    <property type="match status" value="1"/>
</dbReference>
<feature type="non-terminal residue" evidence="9">
    <location>
        <position position="1"/>
    </location>
</feature>
<protein>
    <recommendedName>
        <fullName evidence="5">DNA 3'-5' helicase</fullName>
        <ecNumber evidence="5">5.6.2.4</ecNumber>
    </recommendedName>
</protein>
<evidence type="ECO:0000259" key="7">
    <source>
        <dbReference type="PROSITE" id="PS51192"/>
    </source>
</evidence>
<evidence type="ECO:0000313" key="9">
    <source>
        <dbReference type="EMBL" id="KIK33099.1"/>
    </source>
</evidence>
<reference evidence="10" key="2">
    <citation type="submission" date="2015-01" db="EMBL/GenBank/DDBJ databases">
        <title>Evolutionary Origins and Diversification of the Mycorrhizal Mutualists.</title>
        <authorList>
            <consortium name="DOE Joint Genome Institute"/>
            <consortium name="Mycorrhizal Genomics Consortium"/>
            <person name="Kohler A."/>
            <person name="Kuo A."/>
            <person name="Nagy L.G."/>
            <person name="Floudas D."/>
            <person name="Copeland A."/>
            <person name="Barry K.W."/>
            <person name="Cichocki N."/>
            <person name="Veneault-Fourrey C."/>
            <person name="LaButti K."/>
            <person name="Lindquist E.A."/>
            <person name="Lipzen A."/>
            <person name="Lundell T."/>
            <person name="Morin E."/>
            <person name="Murat C."/>
            <person name="Riley R."/>
            <person name="Ohm R."/>
            <person name="Sun H."/>
            <person name="Tunlid A."/>
            <person name="Henrissat B."/>
            <person name="Grigoriev I.V."/>
            <person name="Hibbett D.S."/>
            <person name="Martin F."/>
        </authorList>
    </citation>
    <scope>NUCLEOTIDE SEQUENCE [LARGE SCALE GENOMIC DNA]</scope>
    <source>
        <strain evidence="10">UH-Slu-Lm8-n1</strain>
    </source>
</reference>
<dbReference type="SMART" id="SM00487">
    <property type="entry name" value="DEXDc"/>
    <property type="match status" value="1"/>
</dbReference>
<dbReference type="GO" id="GO:0005634">
    <property type="term" value="C:nucleus"/>
    <property type="evidence" value="ECO:0007669"/>
    <property type="project" value="TreeGrafter"/>
</dbReference>
<dbReference type="Pfam" id="PF00270">
    <property type="entry name" value="DEAD"/>
    <property type="match status" value="1"/>
</dbReference>
<sequence>NLTMLRTYHKSGALSGMDKLIPHSIDGVTADLIIQDLALTRSFAEVAAHICYPDRPTVKEMYQTNLFVNNHKLFSTDQLTATMARVSIPFLGFGLGVNSWRHISTAFKRKLGRFAEDLLEDDEQDTVEALQAGHNRSTENRIYGLSPDALAGAPEDLLPLFLQASTNWQLVMHTVPGGLQLAYPLARSHQTNTPTAAAAVAPLQGAEVISSMQNLIMARIEDQLVAGIERNIVARVVDALVPAVRTIIHDTLAKAMPQQSVSHSEDFWPRGEGPKHASQEEAQDVSGSQNTGLVKDKISVLADRSLLTLRVLLQDERANWRSSKQKDAVLSVLKRETDIIAMLKTGGGKSMLAIIPAIMDTKRAVVVVLPLKSLMTDWERKLKAMGVHFQIYNPTVRLRRDANLILVSADKAKFKTWRQHLAELNEVLPVGRLVFDEAHLPLLAENFREAMRYMQEIRQFPMQLVLLSGTIPPFSVAALKASFGLAGNAIEIRESGNRPELEYIMKTPAQSNTLESTVIQIVESERQTWTPEDRGLVFVSDLGNRHVCVLIAAPQSGWPFYNGSKEMSDTSRVQCYGDWFTGKCPVMICTSAFSTGNDYPHVRVVIHLKTPLEMTEIIQAQGRGGRDGRPARCYILPSSAPPKIAVGQSEMDHKGLQYAHDYIYRYGLNRCLRYGSTLYIDGEGMECRRHESNQRCCVCKADPNHNPSQVTAHSDKQNTHSTSANKRTIEHVSDSSDPFEKVHQQAKKSRTDRLEGEMKRVERMRNALDKMKDRGCPPCIAFGEQGGRSVHPIFQCPSLERLGVSWDMYKAWKASIQYHKHKGICWKCHVPTCGDELHAPLERGKALCDWPDVVMPLALTVFQRANIREAAQRYFGAVWQKIDQFNNWLMKAPGAGHHSNGMDLVLWYVEEYLK</sequence>
<dbReference type="InterPro" id="IPR014001">
    <property type="entry name" value="Helicase_ATP-bd"/>
</dbReference>
<feature type="compositionally biased region" description="Basic and acidic residues" evidence="6">
    <location>
        <begin position="263"/>
        <end position="279"/>
    </location>
</feature>
<feature type="domain" description="Helicase ATP-binding" evidence="7">
    <location>
        <begin position="330"/>
        <end position="489"/>
    </location>
</feature>
<evidence type="ECO:0000256" key="1">
    <source>
        <dbReference type="ARBA" id="ARBA00005446"/>
    </source>
</evidence>
<dbReference type="GO" id="GO:0005694">
    <property type="term" value="C:chromosome"/>
    <property type="evidence" value="ECO:0007669"/>
    <property type="project" value="TreeGrafter"/>
</dbReference>
<keyword evidence="3" id="KW-0067">ATP-binding</keyword>
<dbReference type="Pfam" id="PF00271">
    <property type="entry name" value="Helicase_C"/>
    <property type="match status" value="1"/>
</dbReference>
<dbReference type="AlphaFoldDB" id="A0A0D0A4D9"/>
<organism evidence="9 10">
    <name type="scientific">Suillus luteus UH-Slu-Lm8-n1</name>
    <dbReference type="NCBI Taxonomy" id="930992"/>
    <lineage>
        <taxon>Eukaryota</taxon>
        <taxon>Fungi</taxon>
        <taxon>Dikarya</taxon>
        <taxon>Basidiomycota</taxon>
        <taxon>Agaricomycotina</taxon>
        <taxon>Agaricomycetes</taxon>
        <taxon>Agaricomycetidae</taxon>
        <taxon>Boletales</taxon>
        <taxon>Suillineae</taxon>
        <taxon>Suillaceae</taxon>
        <taxon>Suillus</taxon>
    </lineage>
</organism>
<feature type="region of interest" description="Disordered" evidence="6">
    <location>
        <begin position="259"/>
        <end position="290"/>
    </location>
</feature>
<dbReference type="EMBL" id="KN836026">
    <property type="protein sequence ID" value="KIK33099.1"/>
    <property type="molecule type" value="Genomic_DNA"/>
</dbReference>
<dbReference type="PANTHER" id="PTHR13710:SF145">
    <property type="entry name" value="ATP-DEPENDENT DNA HELICASE"/>
    <property type="match status" value="1"/>
</dbReference>
<dbReference type="PANTHER" id="PTHR13710">
    <property type="entry name" value="DNA HELICASE RECQ FAMILY MEMBER"/>
    <property type="match status" value="1"/>
</dbReference>
<evidence type="ECO:0000256" key="2">
    <source>
        <dbReference type="ARBA" id="ARBA00022741"/>
    </source>
</evidence>
<dbReference type="GO" id="GO:0043138">
    <property type="term" value="F:3'-5' DNA helicase activity"/>
    <property type="evidence" value="ECO:0007669"/>
    <property type="project" value="UniProtKB-EC"/>
</dbReference>
<dbReference type="PROSITE" id="PS51192">
    <property type="entry name" value="HELICASE_ATP_BIND_1"/>
    <property type="match status" value="1"/>
</dbReference>
<proteinExistence type="inferred from homology"/>
<evidence type="ECO:0000313" key="10">
    <source>
        <dbReference type="Proteomes" id="UP000054485"/>
    </source>
</evidence>
<evidence type="ECO:0000259" key="8">
    <source>
        <dbReference type="PROSITE" id="PS51194"/>
    </source>
</evidence>
<dbReference type="HOGENOM" id="CLU_300178_0_0_1"/>
<evidence type="ECO:0000256" key="5">
    <source>
        <dbReference type="ARBA" id="ARBA00034808"/>
    </source>
</evidence>
<feature type="domain" description="Helicase C-terminal" evidence="8">
    <location>
        <begin position="513"/>
        <end position="667"/>
    </location>
</feature>
<dbReference type="OrthoDB" id="3202072at2759"/>
<dbReference type="Proteomes" id="UP000054485">
    <property type="component" value="Unassembled WGS sequence"/>
</dbReference>
<gene>
    <name evidence="9" type="ORF">CY34DRAFT_100207</name>
</gene>
<keyword evidence="2" id="KW-0547">Nucleotide-binding</keyword>